<dbReference type="PANTHER" id="PTHR46043">
    <property type="entry name" value="ARM REPEAT SUPERFAMILY PROTEIN"/>
    <property type="match status" value="1"/>
</dbReference>
<evidence type="ECO:0000313" key="4">
    <source>
        <dbReference type="Proteomes" id="UP000235145"/>
    </source>
</evidence>
<organism evidence="3 4">
    <name type="scientific">Lactuca sativa</name>
    <name type="common">Garden lettuce</name>
    <dbReference type="NCBI Taxonomy" id="4236"/>
    <lineage>
        <taxon>Eukaryota</taxon>
        <taxon>Viridiplantae</taxon>
        <taxon>Streptophyta</taxon>
        <taxon>Embryophyta</taxon>
        <taxon>Tracheophyta</taxon>
        <taxon>Spermatophyta</taxon>
        <taxon>Magnoliopsida</taxon>
        <taxon>eudicotyledons</taxon>
        <taxon>Gunneridae</taxon>
        <taxon>Pentapetalae</taxon>
        <taxon>asterids</taxon>
        <taxon>campanulids</taxon>
        <taxon>Asterales</taxon>
        <taxon>Asteraceae</taxon>
        <taxon>Cichorioideae</taxon>
        <taxon>Cichorieae</taxon>
        <taxon>Lactucinae</taxon>
        <taxon>Lactuca</taxon>
    </lineage>
</organism>
<comment type="caution">
    <text evidence="3">The sequence shown here is derived from an EMBL/GenBank/DDBJ whole genome shotgun (WGS) entry which is preliminary data.</text>
</comment>
<dbReference type="EMBL" id="NBSK02000009">
    <property type="protein sequence ID" value="KAJ0187743.1"/>
    <property type="molecule type" value="Genomic_DNA"/>
</dbReference>
<proteinExistence type="predicted"/>
<dbReference type="Gene3D" id="1.25.10.10">
    <property type="entry name" value="Leucine-rich Repeat Variant"/>
    <property type="match status" value="2"/>
</dbReference>
<keyword evidence="1" id="KW-0677">Repeat</keyword>
<evidence type="ECO:0000313" key="3">
    <source>
        <dbReference type="EMBL" id="KAJ0187743.1"/>
    </source>
</evidence>
<dbReference type="InterPro" id="IPR054296">
    <property type="entry name" value="DUF7032"/>
</dbReference>
<dbReference type="InterPro" id="IPR000225">
    <property type="entry name" value="Armadillo"/>
</dbReference>
<dbReference type="InterPro" id="IPR011989">
    <property type="entry name" value="ARM-like"/>
</dbReference>
<dbReference type="InterPro" id="IPR016024">
    <property type="entry name" value="ARM-type_fold"/>
</dbReference>
<dbReference type="PANTHER" id="PTHR46043:SF2">
    <property type="entry name" value="ARM REPEAT SUPERFAMILY PROTEIN"/>
    <property type="match status" value="1"/>
</dbReference>
<dbReference type="Pfam" id="PF03224">
    <property type="entry name" value="V-ATPase_H_N"/>
    <property type="match status" value="1"/>
</dbReference>
<evidence type="ECO:0000256" key="1">
    <source>
        <dbReference type="ARBA" id="ARBA00022737"/>
    </source>
</evidence>
<dbReference type="InterPro" id="IPR004908">
    <property type="entry name" value="ATPase_V1-cplx_hsu"/>
</dbReference>
<dbReference type="GO" id="GO:0000221">
    <property type="term" value="C:vacuolar proton-transporting V-type ATPase, V1 domain"/>
    <property type="evidence" value="ECO:0007669"/>
    <property type="project" value="InterPro"/>
</dbReference>
<dbReference type="Proteomes" id="UP000235145">
    <property type="component" value="Unassembled WGS sequence"/>
</dbReference>
<reference evidence="3 4" key="1">
    <citation type="journal article" date="2017" name="Nat. Commun.">
        <title>Genome assembly with in vitro proximity ligation data and whole-genome triplication in lettuce.</title>
        <authorList>
            <person name="Reyes-Chin-Wo S."/>
            <person name="Wang Z."/>
            <person name="Yang X."/>
            <person name="Kozik A."/>
            <person name="Arikit S."/>
            <person name="Song C."/>
            <person name="Xia L."/>
            <person name="Froenicke L."/>
            <person name="Lavelle D.O."/>
            <person name="Truco M.J."/>
            <person name="Xia R."/>
            <person name="Zhu S."/>
            <person name="Xu C."/>
            <person name="Xu H."/>
            <person name="Xu X."/>
            <person name="Cox K."/>
            <person name="Korf I."/>
            <person name="Meyers B.C."/>
            <person name="Michelmore R.W."/>
        </authorList>
    </citation>
    <scope>NUCLEOTIDE SEQUENCE [LARGE SCALE GENOMIC DNA]</scope>
    <source>
        <strain evidence="4">cv. Salinas</strain>
        <tissue evidence="3">Seedlings</tissue>
    </source>
</reference>
<sequence>MYSAVAQPPPPLSPVDTLHQTTTLLSTILPASSSVNSFTSRWQVIRSKLVVLSSSLSSISDSTHWSENHILQTLLPDLLSTLRRIQTLCDQCTDFSYKAGKLLMQSDLDMATGWLSKQLQDLDLLIRSGVLCHSTAIVLSQPAPGSSSEDLGFFVRDVFTRLQIGGVEFKRKAMECLVQLLIEDEKAVKVVANEGNIRYLIQLLDVNDLSEQAVSAVSILACASEESRKTVFEEGGLGPLLRILEYGSVQLKEKASIAVEAITGDVDNAWAITAYGGVPILLDVCRSGSLTAQSHAIGAIMNVASVEDVRVYLCEESAVAVMVQLLVSGCAASQEKSAHCIAIVASSSKYFRSLLIQEKGLESLLHLLHRSSNPDTLEYVLRSIHSLSTSDSVSRLLSASSIFITQIAEFIEQGNPTLQQISTSILANLCITDSNKRGIVGCMGPLVKLMESAKPVGLQEAAMQALTSLLSVKQNRSFFARDEKSMMRLVHMLDPLTESVPKKFPVAVVYTLMTDGSNTCRRKLMEAGANSYLQRLSETEVVGAKKALQRLSGSRLKSIFNRSWKEGLFGLI</sequence>
<dbReference type="SUPFAM" id="SSF48371">
    <property type="entry name" value="ARM repeat"/>
    <property type="match status" value="1"/>
</dbReference>
<keyword evidence="4" id="KW-1185">Reference proteome</keyword>
<dbReference type="Pfam" id="PF23005">
    <property type="entry name" value="DUF7032"/>
    <property type="match status" value="1"/>
</dbReference>
<gene>
    <name evidence="3" type="ORF">LSAT_V11C900498580</name>
</gene>
<protein>
    <recommendedName>
        <fullName evidence="2">DUF7032 domain-containing protein</fullName>
    </recommendedName>
</protein>
<evidence type="ECO:0000259" key="2">
    <source>
        <dbReference type="Pfam" id="PF23005"/>
    </source>
</evidence>
<feature type="domain" description="DUF7032" evidence="2">
    <location>
        <begin position="20"/>
        <end position="130"/>
    </location>
</feature>
<dbReference type="AlphaFoldDB" id="A0A9R1UIP7"/>
<accession>A0A9R1UIP7</accession>
<dbReference type="GO" id="GO:0046961">
    <property type="term" value="F:proton-transporting ATPase activity, rotational mechanism"/>
    <property type="evidence" value="ECO:0007669"/>
    <property type="project" value="InterPro"/>
</dbReference>
<dbReference type="SMART" id="SM00185">
    <property type="entry name" value="ARM"/>
    <property type="match status" value="5"/>
</dbReference>
<name>A0A9R1UIP7_LACSA</name>